<evidence type="ECO:0000313" key="1">
    <source>
        <dbReference type="EMBL" id="MBE9396626.1"/>
    </source>
</evidence>
<name>A0A8J7K6B4_9GAMM</name>
<reference evidence="1" key="1">
    <citation type="submission" date="2020-10" db="EMBL/GenBank/DDBJ databases">
        <title>Bacterium isolated from coastal waters sediment.</title>
        <authorList>
            <person name="Chen R.-J."/>
            <person name="Lu D.-C."/>
            <person name="Zhu K.-L."/>
            <person name="Du Z.-J."/>
        </authorList>
    </citation>
    <scope>NUCLEOTIDE SEQUENCE</scope>
    <source>
        <strain evidence="1">N1Y112</strain>
    </source>
</reference>
<dbReference type="Proteomes" id="UP000640333">
    <property type="component" value="Unassembled WGS sequence"/>
</dbReference>
<protein>
    <submittedName>
        <fullName evidence="1">DUF2789 family protein</fullName>
    </submittedName>
</protein>
<keyword evidence="2" id="KW-1185">Reference proteome</keyword>
<evidence type="ECO:0000313" key="2">
    <source>
        <dbReference type="Proteomes" id="UP000640333"/>
    </source>
</evidence>
<sequence>MTRCVYQAARRISNTSSARIASTVVDIKLTTATFWTSSLSSFLKESLNSESDWSERVDELDSMLRH</sequence>
<proteinExistence type="predicted"/>
<comment type="caution">
    <text evidence="1">The sequence shown here is derived from an EMBL/GenBank/DDBJ whole genome shotgun (WGS) entry which is preliminary data.</text>
</comment>
<dbReference type="Gene3D" id="1.10.10.1130">
    <property type="entry name" value="Uncharacterised protein PF10982, DUF2789"/>
    <property type="match status" value="1"/>
</dbReference>
<dbReference type="InterPro" id="IPR021250">
    <property type="entry name" value="DUF2789"/>
</dbReference>
<accession>A0A8J7K6B4</accession>
<organism evidence="1 2">
    <name type="scientific">Pontibacterium sinense</name>
    <dbReference type="NCBI Taxonomy" id="2781979"/>
    <lineage>
        <taxon>Bacteria</taxon>
        <taxon>Pseudomonadati</taxon>
        <taxon>Pseudomonadota</taxon>
        <taxon>Gammaproteobacteria</taxon>
        <taxon>Oceanospirillales</taxon>
        <taxon>Oceanospirillaceae</taxon>
        <taxon>Pontibacterium</taxon>
    </lineage>
</organism>
<gene>
    <name evidence="1" type="ORF">IOQ59_05050</name>
</gene>
<dbReference type="InterPro" id="IPR038086">
    <property type="entry name" value="DUF2789_sf"/>
</dbReference>
<dbReference type="Pfam" id="PF10982">
    <property type="entry name" value="DUF2789"/>
    <property type="match status" value="1"/>
</dbReference>
<dbReference type="AlphaFoldDB" id="A0A8J7K6B4"/>
<dbReference type="EMBL" id="JADEYS010000004">
    <property type="protein sequence ID" value="MBE9396626.1"/>
    <property type="molecule type" value="Genomic_DNA"/>
</dbReference>